<dbReference type="Gene3D" id="3.10.10.10">
    <property type="entry name" value="HIV Type 1 Reverse Transcriptase, subunit A, domain 1"/>
    <property type="match status" value="1"/>
</dbReference>
<comment type="caution">
    <text evidence="2">The sequence shown here is derived from an EMBL/GenBank/DDBJ whole genome shotgun (WGS) entry which is preliminary data.</text>
</comment>
<evidence type="ECO:0008006" key="4">
    <source>
        <dbReference type="Google" id="ProtNLM"/>
    </source>
</evidence>
<reference evidence="2" key="1">
    <citation type="submission" date="2020-09" db="EMBL/GenBank/DDBJ databases">
        <authorList>
            <person name="Kikuchi T."/>
        </authorList>
    </citation>
    <scope>NUCLEOTIDE SEQUENCE</scope>
    <source>
        <strain evidence="2">SH1</strain>
    </source>
</reference>
<sequence>MPKRENTSLSKVKKNASLKKVEKNASRLTVEKNTSLSKVEKNASRLPVEKSRSAVENSSLKKVERDIATKYGKMQTKLSDLITEFMVSIEGLNSERRKLPPVHDIPHFSGEADTFPEFWDYWKYHVHDVDAPVTDKLTSLKAVLKNGSAYSIVKNRRLTVADYNAVIQILHSQYGDSQEIISSWFDKLYNLEPPKEIEANQISDYANTLLSIKSQLDYYNTSIPGFMMLKIAKSLPLSLSEMVDLRCLYKHGSPYNMDDLVEALKNVAKKVQNVKVPLPFKDNSVDIENEFKRCFGRLHHIVQTLDKKPNLKTAYDKNFTDYLKLGIIEECEFHRSTDKTVRYIPHLPVERPGHPTTPVRNVFDGSAKDKNGISLNSCLNQGFTLLPEIPDIIIKSRKFKYLGIADLEKAFLMVEILEKYRDSVRFLWLKDITKPVTYSNIKIFRFKRVTFRLICSPSLLATVIHLHLSKYVEKIGTKSLKDILSMLYVDNLFLGSNDEEVLTKQALDLKSIFAEGAMNLREYSSNSKKLIDSFQEADIATRKILFLL</sequence>
<gene>
    <name evidence="2" type="ORF">BOKJ2_LOCUS10237</name>
</gene>
<name>A0A811L5S0_9BILA</name>
<dbReference type="OrthoDB" id="5920525at2759"/>
<dbReference type="Proteomes" id="UP000614601">
    <property type="component" value="Unassembled WGS sequence"/>
</dbReference>
<dbReference type="Proteomes" id="UP000783686">
    <property type="component" value="Unassembled WGS sequence"/>
</dbReference>
<dbReference type="AlphaFoldDB" id="A0A811L5S0"/>
<dbReference type="InterPro" id="IPR005312">
    <property type="entry name" value="DUF1759"/>
</dbReference>
<dbReference type="EMBL" id="CAJFDH010000005">
    <property type="protein sequence ID" value="CAD5223467.1"/>
    <property type="molecule type" value="Genomic_DNA"/>
</dbReference>
<feature type="region of interest" description="Disordered" evidence="1">
    <location>
        <begin position="1"/>
        <end position="53"/>
    </location>
</feature>
<feature type="compositionally biased region" description="Basic and acidic residues" evidence="1">
    <location>
        <begin position="38"/>
        <end position="53"/>
    </location>
</feature>
<dbReference type="PANTHER" id="PTHR47331">
    <property type="entry name" value="PHD-TYPE DOMAIN-CONTAINING PROTEIN"/>
    <property type="match status" value="1"/>
</dbReference>
<evidence type="ECO:0000256" key="1">
    <source>
        <dbReference type="SAM" id="MobiDB-lite"/>
    </source>
</evidence>
<proteinExistence type="predicted"/>
<dbReference type="InterPro" id="IPR043502">
    <property type="entry name" value="DNA/RNA_pol_sf"/>
</dbReference>
<protein>
    <recommendedName>
        <fullName evidence="4">Reverse transcriptase domain-containing protein</fullName>
    </recommendedName>
</protein>
<dbReference type="Gene3D" id="3.30.70.270">
    <property type="match status" value="1"/>
</dbReference>
<keyword evidence="3" id="KW-1185">Reference proteome</keyword>
<dbReference type="EMBL" id="CAJFCW020000005">
    <property type="protein sequence ID" value="CAG9117950.1"/>
    <property type="molecule type" value="Genomic_DNA"/>
</dbReference>
<dbReference type="Pfam" id="PF03564">
    <property type="entry name" value="DUF1759"/>
    <property type="match status" value="1"/>
</dbReference>
<evidence type="ECO:0000313" key="3">
    <source>
        <dbReference type="Proteomes" id="UP000614601"/>
    </source>
</evidence>
<dbReference type="SUPFAM" id="SSF56672">
    <property type="entry name" value="DNA/RNA polymerases"/>
    <property type="match status" value="1"/>
</dbReference>
<dbReference type="InterPro" id="IPR043128">
    <property type="entry name" value="Rev_trsase/Diguanyl_cyclase"/>
</dbReference>
<dbReference type="PANTHER" id="PTHR47331:SF1">
    <property type="entry name" value="GAG-LIKE PROTEIN"/>
    <property type="match status" value="1"/>
</dbReference>
<evidence type="ECO:0000313" key="2">
    <source>
        <dbReference type="EMBL" id="CAD5223467.1"/>
    </source>
</evidence>
<organism evidence="2 3">
    <name type="scientific">Bursaphelenchus okinawaensis</name>
    <dbReference type="NCBI Taxonomy" id="465554"/>
    <lineage>
        <taxon>Eukaryota</taxon>
        <taxon>Metazoa</taxon>
        <taxon>Ecdysozoa</taxon>
        <taxon>Nematoda</taxon>
        <taxon>Chromadorea</taxon>
        <taxon>Rhabditida</taxon>
        <taxon>Tylenchina</taxon>
        <taxon>Tylenchomorpha</taxon>
        <taxon>Aphelenchoidea</taxon>
        <taxon>Aphelenchoididae</taxon>
        <taxon>Bursaphelenchus</taxon>
    </lineage>
</organism>
<accession>A0A811L5S0</accession>